<dbReference type="InterPro" id="IPR033113">
    <property type="entry name" value="PLA2_histidine"/>
</dbReference>
<keyword evidence="5" id="KW-1185">Reference proteome</keyword>
<dbReference type="OrthoDB" id="6075074at2759"/>
<dbReference type="HOGENOM" id="CLU_118255_2_0_1"/>
<evidence type="ECO:0000313" key="5">
    <source>
        <dbReference type="Proteomes" id="UP000030746"/>
    </source>
</evidence>
<sequence length="115" mass="12693">GTKWCGTGNTAANFDDLGEQVETDKCCRAHDNCAAPSIAPLSSQYGLTNFAFWYKGHCSCDGEFYSCLKKVEGEETADSVGSVFFNVLKVDCIQETGKTVRTCAKRRYDNNCVFF</sequence>
<name>V4AF89_LOTGI</name>
<evidence type="ECO:0000256" key="2">
    <source>
        <dbReference type="ARBA" id="ARBA00022525"/>
    </source>
</evidence>
<dbReference type="STRING" id="225164.V4AF89"/>
<dbReference type="RefSeq" id="XP_009054027.1">
    <property type="nucleotide sequence ID" value="XM_009055779.1"/>
</dbReference>
<dbReference type="AlphaFoldDB" id="V4AF89"/>
<dbReference type="SUPFAM" id="SSF48619">
    <property type="entry name" value="Phospholipase A2, PLA2"/>
    <property type="match status" value="1"/>
</dbReference>
<feature type="domain" description="Phospholipase A2-like central" evidence="3">
    <location>
        <begin position="1"/>
        <end position="95"/>
    </location>
</feature>
<dbReference type="GO" id="GO:0050482">
    <property type="term" value="P:arachidonate secretion"/>
    <property type="evidence" value="ECO:0007669"/>
    <property type="project" value="InterPro"/>
</dbReference>
<feature type="non-terminal residue" evidence="4">
    <location>
        <position position="1"/>
    </location>
</feature>
<proteinExistence type="predicted"/>
<dbReference type="PROSITE" id="PS00118">
    <property type="entry name" value="PA2_HIS"/>
    <property type="match status" value="1"/>
</dbReference>
<evidence type="ECO:0000256" key="1">
    <source>
        <dbReference type="ARBA" id="ARBA00004613"/>
    </source>
</evidence>
<dbReference type="EMBL" id="KB201656">
    <property type="protein sequence ID" value="ESO95527.1"/>
    <property type="molecule type" value="Genomic_DNA"/>
</dbReference>
<dbReference type="GeneID" id="20231431"/>
<dbReference type="Pfam" id="PF05826">
    <property type="entry name" value="Phospholip_A2_2"/>
    <property type="match status" value="1"/>
</dbReference>
<dbReference type="KEGG" id="lgi:LOTGIDRAFT_116986"/>
<comment type="subcellular location">
    <subcellularLocation>
        <location evidence="1">Secreted</location>
    </subcellularLocation>
</comment>
<dbReference type="Proteomes" id="UP000030746">
    <property type="component" value="Unassembled WGS sequence"/>
</dbReference>
<gene>
    <name evidence="4" type="ORF">LOTGIDRAFT_116986</name>
</gene>
<dbReference type="InterPro" id="IPR036444">
    <property type="entry name" value="PLipase_A2_dom_sf"/>
</dbReference>
<reference evidence="4 5" key="1">
    <citation type="journal article" date="2013" name="Nature">
        <title>Insights into bilaterian evolution from three spiralian genomes.</title>
        <authorList>
            <person name="Simakov O."/>
            <person name="Marletaz F."/>
            <person name="Cho S.J."/>
            <person name="Edsinger-Gonzales E."/>
            <person name="Havlak P."/>
            <person name="Hellsten U."/>
            <person name="Kuo D.H."/>
            <person name="Larsson T."/>
            <person name="Lv J."/>
            <person name="Arendt D."/>
            <person name="Savage R."/>
            <person name="Osoegawa K."/>
            <person name="de Jong P."/>
            <person name="Grimwood J."/>
            <person name="Chapman J.A."/>
            <person name="Shapiro H."/>
            <person name="Aerts A."/>
            <person name="Otillar R.P."/>
            <person name="Terry A.Y."/>
            <person name="Boore J.L."/>
            <person name="Grigoriev I.V."/>
            <person name="Lindberg D.R."/>
            <person name="Seaver E.C."/>
            <person name="Weisblat D.A."/>
            <person name="Putnam N.H."/>
            <person name="Rokhsar D.S."/>
        </authorList>
    </citation>
    <scope>NUCLEOTIDE SEQUENCE [LARGE SCALE GENOMIC DNA]</scope>
</reference>
<evidence type="ECO:0000313" key="4">
    <source>
        <dbReference type="EMBL" id="ESO95527.1"/>
    </source>
</evidence>
<keyword evidence="2" id="KW-0964">Secreted</keyword>
<dbReference type="GO" id="GO:0005576">
    <property type="term" value="C:extracellular region"/>
    <property type="evidence" value="ECO:0007669"/>
    <property type="project" value="UniProtKB-SubCell"/>
</dbReference>
<dbReference type="OMA" id="DCKCETR"/>
<organism evidence="4 5">
    <name type="scientific">Lottia gigantea</name>
    <name type="common">Giant owl limpet</name>
    <dbReference type="NCBI Taxonomy" id="225164"/>
    <lineage>
        <taxon>Eukaryota</taxon>
        <taxon>Metazoa</taxon>
        <taxon>Spiralia</taxon>
        <taxon>Lophotrochozoa</taxon>
        <taxon>Mollusca</taxon>
        <taxon>Gastropoda</taxon>
        <taxon>Patellogastropoda</taxon>
        <taxon>Lottioidea</taxon>
        <taxon>Lottiidae</taxon>
        <taxon>Lottia</taxon>
    </lineage>
</organism>
<dbReference type="GO" id="GO:0006644">
    <property type="term" value="P:phospholipid metabolic process"/>
    <property type="evidence" value="ECO:0007669"/>
    <property type="project" value="InterPro"/>
</dbReference>
<accession>V4AF89</accession>
<dbReference type="CTD" id="20231431"/>
<dbReference type="Gene3D" id="1.20.90.10">
    <property type="entry name" value="Phospholipase A2 domain"/>
    <property type="match status" value="1"/>
</dbReference>
<evidence type="ECO:0000259" key="3">
    <source>
        <dbReference type="Pfam" id="PF05826"/>
    </source>
</evidence>
<dbReference type="InterPro" id="IPR016090">
    <property type="entry name" value="PLA2-like_dom"/>
</dbReference>
<protein>
    <recommendedName>
        <fullName evidence="3">Phospholipase A2-like central domain-containing protein</fullName>
    </recommendedName>
</protein>
<dbReference type="PANTHER" id="PTHR12253">
    <property type="entry name" value="RH14732P"/>
    <property type="match status" value="1"/>
</dbReference>
<dbReference type="GO" id="GO:0004623">
    <property type="term" value="F:phospholipase A2 activity"/>
    <property type="evidence" value="ECO:0007669"/>
    <property type="project" value="InterPro"/>
</dbReference>